<dbReference type="InterPro" id="IPR001497">
    <property type="entry name" value="MethylDNA_cys_MeTrfase_AS"/>
</dbReference>
<feature type="domain" description="Methylguanine DNA methyltransferase ribonuclease-like" evidence="10">
    <location>
        <begin position="1"/>
        <end position="63"/>
    </location>
</feature>
<dbReference type="InterPro" id="IPR014048">
    <property type="entry name" value="MethylDNA_cys_MeTrfase_DNA-bd"/>
</dbReference>
<evidence type="ECO:0000256" key="3">
    <source>
        <dbReference type="ARBA" id="ARBA00022603"/>
    </source>
</evidence>
<keyword evidence="6 8" id="KW-0234">DNA repair</keyword>
<organism evidence="11 12">
    <name type="scientific">Campylobacter suis</name>
    <dbReference type="NCBI Taxonomy" id="2790657"/>
    <lineage>
        <taxon>Bacteria</taxon>
        <taxon>Pseudomonadati</taxon>
        <taxon>Campylobacterota</taxon>
        <taxon>Epsilonproteobacteria</taxon>
        <taxon>Campylobacterales</taxon>
        <taxon>Campylobacteraceae</taxon>
        <taxon>Campylobacter</taxon>
    </lineage>
</organism>
<dbReference type="InterPro" id="IPR023546">
    <property type="entry name" value="MGMT"/>
</dbReference>
<dbReference type="Pfam" id="PF01035">
    <property type="entry name" value="DNA_binding_1"/>
    <property type="match status" value="1"/>
</dbReference>
<dbReference type="GO" id="GO:0032259">
    <property type="term" value="P:methylation"/>
    <property type="evidence" value="ECO:0007669"/>
    <property type="project" value="UniProtKB-KW"/>
</dbReference>
<evidence type="ECO:0000313" key="11">
    <source>
        <dbReference type="EMBL" id="CAD7289147.1"/>
    </source>
</evidence>
<dbReference type="InterPro" id="IPR036631">
    <property type="entry name" value="MGMT_N_sf"/>
</dbReference>
<comment type="catalytic activity">
    <reaction evidence="1 8">
        <text>a 4-O-methyl-thymidine in DNA + L-cysteinyl-[protein] = a thymidine in DNA + S-methyl-L-cysteinyl-[protein]</text>
        <dbReference type="Rhea" id="RHEA:53428"/>
        <dbReference type="Rhea" id="RHEA-COMP:10131"/>
        <dbReference type="Rhea" id="RHEA-COMP:10132"/>
        <dbReference type="Rhea" id="RHEA-COMP:13555"/>
        <dbReference type="Rhea" id="RHEA-COMP:13556"/>
        <dbReference type="ChEBI" id="CHEBI:29950"/>
        <dbReference type="ChEBI" id="CHEBI:82612"/>
        <dbReference type="ChEBI" id="CHEBI:137386"/>
        <dbReference type="ChEBI" id="CHEBI:137387"/>
        <dbReference type="EC" id="2.1.1.63"/>
    </reaction>
</comment>
<dbReference type="Gene3D" id="3.30.160.70">
    <property type="entry name" value="Methylated DNA-protein cysteine methyltransferase domain"/>
    <property type="match status" value="1"/>
</dbReference>
<comment type="function">
    <text evidence="8">Involved in the cellular defense against the biological effects of O6-methylguanine (O6-MeG) and O4-methylthymine (O4-MeT) in DNA. Repairs the methylated nucleobase in DNA by stoichiometrically transferring the methyl group to a cysteine residue in the enzyme. This is a suicide reaction: the enzyme is irreversibly inactivated.</text>
</comment>
<dbReference type="HAMAP" id="MF_00772">
    <property type="entry name" value="OGT"/>
    <property type="match status" value="1"/>
</dbReference>
<keyword evidence="3 8" id="KW-0489">Methyltransferase</keyword>
<keyword evidence="2 8" id="KW-0963">Cytoplasm</keyword>
<dbReference type="PANTHER" id="PTHR10815">
    <property type="entry name" value="METHYLATED-DNA--PROTEIN-CYSTEINE METHYLTRANSFERASE"/>
    <property type="match status" value="1"/>
</dbReference>
<proteinExistence type="inferred from homology"/>
<dbReference type="Pfam" id="PF02870">
    <property type="entry name" value="Methyltransf_1N"/>
    <property type="match status" value="1"/>
</dbReference>
<feature type="domain" description="Methylated-DNA-[protein]-cysteine S-methyltransferase DNA binding" evidence="9">
    <location>
        <begin position="69"/>
        <end position="149"/>
    </location>
</feature>
<gene>
    <name evidence="11" type="primary">ogt</name>
    <name evidence="11" type="ORF">LMG8286_01674</name>
</gene>
<evidence type="ECO:0000313" key="12">
    <source>
        <dbReference type="Proteomes" id="UP000789359"/>
    </source>
</evidence>
<dbReference type="EMBL" id="CAJHOE010000006">
    <property type="protein sequence ID" value="CAD7289147.1"/>
    <property type="molecule type" value="Genomic_DNA"/>
</dbReference>
<accession>A0ABM8Q8N6</accession>
<evidence type="ECO:0000256" key="8">
    <source>
        <dbReference type="HAMAP-Rule" id="MF_00772"/>
    </source>
</evidence>
<name>A0ABM8Q8N6_9BACT</name>
<comment type="similarity">
    <text evidence="8">Belongs to the MGMT family.</text>
</comment>
<dbReference type="Proteomes" id="UP000789359">
    <property type="component" value="Unassembled WGS sequence"/>
</dbReference>
<dbReference type="EC" id="2.1.1.63" evidence="8"/>
<dbReference type="PROSITE" id="PS00374">
    <property type="entry name" value="MGMT"/>
    <property type="match status" value="1"/>
</dbReference>
<keyword evidence="4 8" id="KW-0808">Transferase</keyword>
<reference evidence="11 12" key="1">
    <citation type="submission" date="2020-11" db="EMBL/GenBank/DDBJ databases">
        <authorList>
            <person name="Peeters C."/>
        </authorList>
    </citation>
    <scope>NUCLEOTIDE SEQUENCE [LARGE SCALE GENOMIC DNA]</scope>
    <source>
        <strain evidence="11 12">LMG 8286</strain>
    </source>
</reference>
<keyword evidence="5 8" id="KW-0227">DNA damage</keyword>
<evidence type="ECO:0000259" key="9">
    <source>
        <dbReference type="Pfam" id="PF01035"/>
    </source>
</evidence>
<dbReference type="InterPro" id="IPR036388">
    <property type="entry name" value="WH-like_DNA-bd_sf"/>
</dbReference>
<dbReference type="RefSeq" id="WP_230057414.1">
    <property type="nucleotide sequence ID" value="NZ_CAJHOE010000006.1"/>
</dbReference>
<comment type="miscellaneous">
    <text evidence="8">This enzyme catalyzes only one turnover and therefore is not strictly catalytic. According to one definition, an enzyme is a biocatalyst that acts repeatedly and over many reaction cycles.</text>
</comment>
<comment type="catalytic activity">
    <reaction evidence="7 8">
        <text>a 6-O-methyl-2'-deoxyguanosine in DNA + L-cysteinyl-[protein] = S-methyl-L-cysteinyl-[protein] + a 2'-deoxyguanosine in DNA</text>
        <dbReference type="Rhea" id="RHEA:24000"/>
        <dbReference type="Rhea" id="RHEA-COMP:10131"/>
        <dbReference type="Rhea" id="RHEA-COMP:10132"/>
        <dbReference type="Rhea" id="RHEA-COMP:11367"/>
        <dbReference type="Rhea" id="RHEA-COMP:11368"/>
        <dbReference type="ChEBI" id="CHEBI:29950"/>
        <dbReference type="ChEBI" id="CHEBI:82612"/>
        <dbReference type="ChEBI" id="CHEBI:85445"/>
        <dbReference type="ChEBI" id="CHEBI:85448"/>
        <dbReference type="EC" id="2.1.1.63"/>
    </reaction>
</comment>
<dbReference type="PANTHER" id="PTHR10815:SF5">
    <property type="entry name" value="METHYLATED-DNA--PROTEIN-CYSTEINE METHYLTRANSFERASE"/>
    <property type="match status" value="1"/>
</dbReference>
<comment type="subcellular location">
    <subcellularLocation>
        <location evidence="8">Cytoplasm</location>
    </subcellularLocation>
</comment>
<evidence type="ECO:0000256" key="4">
    <source>
        <dbReference type="ARBA" id="ARBA00022679"/>
    </source>
</evidence>
<dbReference type="NCBIfam" id="TIGR00589">
    <property type="entry name" value="ogt"/>
    <property type="match status" value="1"/>
</dbReference>
<dbReference type="SUPFAM" id="SSF53155">
    <property type="entry name" value="Methylated DNA-protein cysteine methyltransferase domain"/>
    <property type="match status" value="1"/>
</dbReference>
<evidence type="ECO:0000256" key="2">
    <source>
        <dbReference type="ARBA" id="ARBA00022490"/>
    </source>
</evidence>
<dbReference type="SUPFAM" id="SSF46767">
    <property type="entry name" value="Methylated DNA-protein cysteine methyltransferase, C-terminal domain"/>
    <property type="match status" value="1"/>
</dbReference>
<evidence type="ECO:0000259" key="10">
    <source>
        <dbReference type="Pfam" id="PF02870"/>
    </source>
</evidence>
<keyword evidence="12" id="KW-1185">Reference proteome</keyword>
<dbReference type="GO" id="GO:0003908">
    <property type="term" value="F:methylated-DNA-[protein]-cysteine S-methyltransferase activity"/>
    <property type="evidence" value="ECO:0007669"/>
    <property type="project" value="UniProtKB-EC"/>
</dbReference>
<dbReference type="InterPro" id="IPR036217">
    <property type="entry name" value="MethylDNA_cys_MeTrfase_DNAb"/>
</dbReference>
<protein>
    <recommendedName>
        <fullName evidence="8">Methylated-DNA--protein-cysteine methyltransferase</fullName>
        <ecNumber evidence="8">2.1.1.63</ecNumber>
    </recommendedName>
    <alternativeName>
        <fullName evidence="8">6-O-methylguanine-DNA methyltransferase</fullName>
        <shortName evidence="8">MGMT</shortName>
    </alternativeName>
    <alternativeName>
        <fullName evidence="8">O-6-methylguanine-DNA-alkyltransferase</fullName>
    </alternativeName>
</protein>
<dbReference type="InterPro" id="IPR008332">
    <property type="entry name" value="MethylG_MeTrfase_N"/>
</dbReference>
<evidence type="ECO:0000256" key="6">
    <source>
        <dbReference type="ARBA" id="ARBA00023204"/>
    </source>
</evidence>
<evidence type="ECO:0000256" key="7">
    <source>
        <dbReference type="ARBA" id="ARBA00049348"/>
    </source>
</evidence>
<dbReference type="Gene3D" id="1.10.10.10">
    <property type="entry name" value="Winged helix-like DNA-binding domain superfamily/Winged helix DNA-binding domain"/>
    <property type="match status" value="1"/>
</dbReference>
<feature type="active site" description="Nucleophile; methyl group acceptor" evidence="8">
    <location>
        <position position="120"/>
    </location>
</feature>
<comment type="caution">
    <text evidence="11">The sequence shown here is derived from an EMBL/GenBank/DDBJ whole genome shotgun (WGS) entry which is preliminary data.</text>
</comment>
<evidence type="ECO:0000256" key="5">
    <source>
        <dbReference type="ARBA" id="ARBA00022763"/>
    </source>
</evidence>
<sequence>MKRAYFSSPIGILELVSNGKQICELNFVENSGKNDKNDENLKKVLRELELYFSGKLRKFSIDIYINASEFEQKIYNSLLQIPYGKTITYGELAASIGRQKAFRAAGNANAKNKIPIIIPCHRVVSTQGLGGYSGGKGIETKRFLLELEQKFKD</sequence>
<dbReference type="CDD" id="cd06445">
    <property type="entry name" value="ATase"/>
    <property type="match status" value="1"/>
</dbReference>
<evidence type="ECO:0000256" key="1">
    <source>
        <dbReference type="ARBA" id="ARBA00001286"/>
    </source>
</evidence>